<keyword evidence="2" id="KW-0472">Membrane</keyword>
<keyword evidence="2" id="KW-1133">Transmembrane helix</keyword>
<feature type="region of interest" description="Disordered" evidence="1">
    <location>
        <begin position="378"/>
        <end position="410"/>
    </location>
</feature>
<name>A0A506UII1_9HYPH</name>
<proteinExistence type="predicted"/>
<feature type="compositionally biased region" description="Basic residues" evidence="1">
    <location>
        <begin position="397"/>
        <end position="410"/>
    </location>
</feature>
<evidence type="ECO:0000313" key="4">
    <source>
        <dbReference type="Proteomes" id="UP000318801"/>
    </source>
</evidence>
<protein>
    <submittedName>
        <fullName evidence="3">Uncharacterized protein</fullName>
    </submittedName>
</protein>
<keyword evidence="2" id="KW-0812">Transmembrane</keyword>
<comment type="caution">
    <text evidence="3">The sequence shown here is derived from an EMBL/GenBank/DDBJ whole genome shotgun (WGS) entry which is preliminary data.</text>
</comment>
<gene>
    <name evidence="3" type="ORF">FJU08_00690</name>
</gene>
<dbReference type="AlphaFoldDB" id="A0A506UII1"/>
<accession>A0A506UII1</accession>
<dbReference type="Proteomes" id="UP000318801">
    <property type="component" value="Unassembled WGS sequence"/>
</dbReference>
<evidence type="ECO:0000256" key="2">
    <source>
        <dbReference type="SAM" id="Phobius"/>
    </source>
</evidence>
<feature type="transmembrane region" description="Helical" evidence="2">
    <location>
        <begin position="52"/>
        <end position="71"/>
    </location>
</feature>
<keyword evidence="4" id="KW-1185">Reference proteome</keyword>
<reference evidence="3 4" key="1">
    <citation type="submission" date="2019-06" db="EMBL/GenBank/DDBJ databases">
        <authorList>
            <person name="Li M."/>
        </authorList>
    </citation>
    <scope>NUCLEOTIDE SEQUENCE [LARGE SCALE GENOMIC DNA]</scope>
    <source>
        <strain evidence="3 4">BGMRC2036</strain>
    </source>
</reference>
<evidence type="ECO:0000313" key="3">
    <source>
        <dbReference type="EMBL" id="TPW33119.1"/>
    </source>
</evidence>
<dbReference type="OrthoDB" id="7867047at2"/>
<sequence>MPNVPLARPDRLTKPERRPYLSVILTLLPLISSVMLWVALNNLGMTGEGVPGFIKTLLLPVAAYMVSYATYRMAIEKSATLVSVGFNAAAFVGLISILIVGAGMFMATMPGLIIRQVEERRLQAYVSETEHYVNVRSAAAAQSGRLVPVVTAIAADLAANAACEKQSSCVSLSGGGGYGPAARTLDTLAARAASVRDAIAGGLQQRDNGQAALAAQMAQMETVLADEGTDIWKRRTALRKRDGEIDPLLSGLDEAVPASTLAAYAGELRGGVTLPGQPVATKRIEALLAGYAGNIEAVLGDIGADSVTRPVFPARSGAIQTFAYIGDFAPVAVLTFAVELLFPLTLWAYTVMSLIWARHQDNPEAPAPRDSPFEDLTNLRAIAIPKQDPPRPAATTARRKPGPRRRQAED</sequence>
<organism evidence="3 4">
    <name type="scientific">Martelella alba</name>
    <dbReference type="NCBI Taxonomy" id="2590451"/>
    <lineage>
        <taxon>Bacteria</taxon>
        <taxon>Pseudomonadati</taxon>
        <taxon>Pseudomonadota</taxon>
        <taxon>Alphaproteobacteria</taxon>
        <taxon>Hyphomicrobiales</taxon>
        <taxon>Aurantimonadaceae</taxon>
        <taxon>Martelella</taxon>
    </lineage>
</organism>
<dbReference type="EMBL" id="VHLG01000001">
    <property type="protein sequence ID" value="TPW33119.1"/>
    <property type="molecule type" value="Genomic_DNA"/>
</dbReference>
<evidence type="ECO:0000256" key="1">
    <source>
        <dbReference type="SAM" id="MobiDB-lite"/>
    </source>
</evidence>
<feature type="transmembrane region" description="Helical" evidence="2">
    <location>
        <begin position="20"/>
        <end position="40"/>
    </location>
</feature>
<feature type="transmembrane region" description="Helical" evidence="2">
    <location>
        <begin position="91"/>
        <end position="114"/>
    </location>
</feature>
<dbReference type="RefSeq" id="WP_141147054.1">
    <property type="nucleotide sequence ID" value="NZ_VHLG01000001.1"/>
</dbReference>